<proteinExistence type="predicted"/>
<dbReference type="InterPro" id="IPR024523">
    <property type="entry name" value="DUF3793"/>
</dbReference>
<evidence type="ECO:0000313" key="1">
    <source>
        <dbReference type="EMBL" id="MPM84458.1"/>
    </source>
</evidence>
<accession>A0A645D5V5</accession>
<sequence>MIDKLLIKYASPTLAGVKTGSLFKVYKSNNINLNIEIRNYNMLLNSLDIYLDIIYTCNKYDLIYLYRSKMLINDLKNNNVIDFLSTYGYEGINTKDYISHLKYRFELFHKTPHEVGVFLGYPLDDVKDFIKYKGNNFKICGCWKVYHHVELCSNKFKIFKKYTQIFTYLYDNNYPLETLVHDGIKF</sequence>
<comment type="caution">
    <text evidence="1">The sequence shown here is derived from an EMBL/GenBank/DDBJ whole genome shotgun (WGS) entry which is preliminary data.</text>
</comment>
<name>A0A645D5V5_9ZZZZ</name>
<organism evidence="1">
    <name type="scientific">bioreactor metagenome</name>
    <dbReference type="NCBI Taxonomy" id="1076179"/>
    <lineage>
        <taxon>unclassified sequences</taxon>
        <taxon>metagenomes</taxon>
        <taxon>ecological metagenomes</taxon>
    </lineage>
</organism>
<gene>
    <name evidence="1" type="ORF">SDC9_131530</name>
</gene>
<evidence type="ECO:0008006" key="2">
    <source>
        <dbReference type="Google" id="ProtNLM"/>
    </source>
</evidence>
<dbReference type="Pfam" id="PF12672">
    <property type="entry name" value="DUF3793"/>
    <property type="match status" value="1"/>
</dbReference>
<dbReference type="AlphaFoldDB" id="A0A645D5V5"/>
<protein>
    <recommendedName>
        <fullName evidence="2">DUF3793 domain-containing protein</fullName>
    </recommendedName>
</protein>
<dbReference type="EMBL" id="VSSQ01033001">
    <property type="protein sequence ID" value="MPM84458.1"/>
    <property type="molecule type" value="Genomic_DNA"/>
</dbReference>
<reference evidence="1" key="1">
    <citation type="submission" date="2019-08" db="EMBL/GenBank/DDBJ databases">
        <authorList>
            <person name="Kucharzyk K."/>
            <person name="Murdoch R.W."/>
            <person name="Higgins S."/>
            <person name="Loffler F."/>
        </authorList>
    </citation>
    <scope>NUCLEOTIDE SEQUENCE</scope>
</reference>